<dbReference type="PROSITE" id="PS50014">
    <property type="entry name" value="BROMODOMAIN_2"/>
    <property type="match status" value="2"/>
</dbReference>
<dbReference type="GO" id="GO:0006338">
    <property type="term" value="P:chromatin remodeling"/>
    <property type="evidence" value="ECO:0007669"/>
    <property type="project" value="TreeGrafter"/>
</dbReference>
<feature type="compositionally biased region" description="Basic and acidic residues" evidence="4">
    <location>
        <begin position="944"/>
        <end position="964"/>
    </location>
</feature>
<dbReference type="SUPFAM" id="SSF47370">
    <property type="entry name" value="Bromodomain"/>
    <property type="match status" value="2"/>
</dbReference>
<feature type="compositionally biased region" description="Low complexity" evidence="4">
    <location>
        <begin position="355"/>
        <end position="386"/>
    </location>
</feature>
<dbReference type="GO" id="GO:0006355">
    <property type="term" value="P:regulation of DNA-templated transcription"/>
    <property type="evidence" value="ECO:0007669"/>
    <property type="project" value="TreeGrafter"/>
</dbReference>
<evidence type="ECO:0000259" key="5">
    <source>
        <dbReference type="PROSITE" id="PS50014"/>
    </source>
</evidence>
<dbReference type="GO" id="GO:0000785">
    <property type="term" value="C:chromatin"/>
    <property type="evidence" value="ECO:0007669"/>
    <property type="project" value="TreeGrafter"/>
</dbReference>
<feature type="compositionally biased region" description="Basic and acidic residues" evidence="4">
    <location>
        <begin position="201"/>
        <end position="214"/>
    </location>
</feature>
<feature type="compositionally biased region" description="Low complexity" evidence="4">
    <location>
        <begin position="647"/>
        <end position="679"/>
    </location>
</feature>
<feature type="domain" description="Bromo" evidence="5">
    <location>
        <begin position="56"/>
        <end position="128"/>
    </location>
</feature>
<feature type="compositionally biased region" description="Low complexity" evidence="4">
    <location>
        <begin position="876"/>
        <end position="885"/>
    </location>
</feature>
<evidence type="ECO:0000259" key="6">
    <source>
        <dbReference type="PROSITE" id="PS51525"/>
    </source>
</evidence>
<feature type="compositionally biased region" description="Basic and acidic residues" evidence="4">
    <location>
        <begin position="221"/>
        <end position="233"/>
    </location>
</feature>
<organism evidence="7 8">
    <name type="scientific">Caenorhabditis bovis</name>
    <dbReference type="NCBI Taxonomy" id="2654633"/>
    <lineage>
        <taxon>Eukaryota</taxon>
        <taxon>Metazoa</taxon>
        <taxon>Ecdysozoa</taxon>
        <taxon>Nematoda</taxon>
        <taxon>Chromadorea</taxon>
        <taxon>Rhabditida</taxon>
        <taxon>Rhabditina</taxon>
        <taxon>Rhabditomorpha</taxon>
        <taxon>Rhabditoidea</taxon>
        <taxon>Rhabditidae</taxon>
        <taxon>Peloderinae</taxon>
        <taxon>Caenorhabditis</taxon>
    </lineage>
</organism>
<dbReference type="Pfam" id="PF17035">
    <property type="entry name" value="BET"/>
    <property type="match status" value="1"/>
</dbReference>
<feature type="compositionally biased region" description="Basic and acidic residues" evidence="4">
    <location>
        <begin position="387"/>
        <end position="404"/>
    </location>
</feature>
<dbReference type="Gene3D" id="1.20.920.10">
    <property type="entry name" value="Bromodomain-like"/>
    <property type="match status" value="2"/>
</dbReference>
<dbReference type="AlphaFoldDB" id="A0A8S1FDX2"/>
<dbReference type="InterPro" id="IPR043509">
    <property type="entry name" value="Bromo_Brdt_II"/>
</dbReference>
<feature type="compositionally biased region" description="Polar residues" evidence="4">
    <location>
        <begin position="886"/>
        <end position="899"/>
    </location>
</feature>
<evidence type="ECO:0000256" key="4">
    <source>
        <dbReference type="SAM" id="MobiDB-lite"/>
    </source>
</evidence>
<dbReference type="InterPro" id="IPR036427">
    <property type="entry name" value="Bromodomain-like_sf"/>
</dbReference>
<dbReference type="EMBL" id="CADEPM010000011">
    <property type="protein sequence ID" value="CAB3410807.1"/>
    <property type="molecule type" value="Genomic_DNA"/>
</dbReference>
<dbReference type="PANTHER" id="PTHR22880:SF225">
    <property type="entry name" value="BROMODOMAIN-CONTAINING PROTEIN BET-1-RELATED"/>
    <property type="match status" value="1"/>
</dbReference>
<evidence type="ECO:0000313" key="8">
    <source>
        <dbReference type="Proteomes" id="UP000494206"/>
    </source>
</evidence>
<feature type="compositionally biased region" description="Low complexity" evidence="4">
    <location>
        <begin position="852"/>
        <end position="869"/>
    </location>
</feature>
<gene>
    <name evidence="7" type="ORF">CBOVIS_LOCUS12277</name>
</gene>
<dbReference type="Pfam" id="PF00439">
    <property type="entry name" value="Bromodomain"/>
    <property type="match status" value="2"/>
</dbReference>
<feature type="region of interest" description="Disordered" evidence="4">
    <location>
        <begin position="1"/>
        <end position="22"/>
    </location>
</feature>
<feature type="compositionally biased region" description="Low complexity" evidence="4">
    <location>
        <begin position="619"/>
        <end position="635"/>
    </location>
</feature>
<dbReference type="CDD" id="cd05498">
    <property type="entry name" value="Bromo_Brdt_II_like"/>
    <property type="match status" value="1"/>
</dbReference>
<dbReference type="GO" id="GO:0005634">
    <property type="term" value="C:nucleus"/>
    <property type="evidence" value="ECO:0007669"/>
    <property type="project" value="TreeGrafter"/>
</dbReference>
<dbReference type="PANTHER" id="PTHR22880">
    <property type="entry name" value="FALZ-RELATED BROMODOMAIN-CONTAINING PROTEINS"/>
    <property type="match status" value="1"/>
</dbReference>
<dbReference type="InterPro" id="IPR050935">
    <property type="entry name" value="Bromo_chromatin_reader"/>
</dbReference>
<protein>
    <recommendedName>
        <fullName evidence="9">Bromodomain-containing protein</fullName>
    </recommendedName>
</protein>
<keyword evidence="1" id="KW-0677">Repeat</keyword>
<evidence type="ECO:0000256" key="1">
    <source>
        <dbReference type="ARBA" id="ARBA00022737"/>
    </source>
</evidence>
<name>A0A8S1FDX2_9PELO</name>
<dbReference type="InterPro" id="IPR038336">
    <property type="entry name" value="NET_sf"/>
</dbReference>
<feature type="region of interest" description="Disordered" evidence="4">
    <location>
        <begin position="351"/>
        <end position="404"/>
    </location>
</feature>
<dbReference type="PRINTS" id="PR00503">
    <property type="entry name" value="BROMODOMAIN"/>
</dbReference>
<feature type="domain" description="NET" evidence="6">
    <location>
        <begin position="494"/>
        <end position="576"/>
    </location>
</feature>
<dbReference type="InterPro" id="IPR027353">
    <property type="entry name" value="NET_dom"/>
</dbReference>
<evidence type="ECO:0000256" key="3">
    <source>
        <dbReference type="PROSITE-ProRule" id="PRU00035"/>
    </source>
</evidence>
<feature type="region of interest" description="Disordered" evidence="4">
    <location>
        <begin position="149"/>
        <end position="233"/>
    </location>
</feature>
<evidence type="ECO:0000256" key="2">
    <source>
        <dbReference type="ARBA" id="ARBA00023117"/>
    </source>
</evidence>
<comment type="caution">
    <text evidence="7">The sequence shown here is derived from an EMBL/GenBank/DDBJ whole genome shotgun (WGS) entry which is preliminary data.</text>
</comment>
<dbReference type="InterPro" id="IPR018359">
    <property type="entry name" value="Bromodomain_CS"/>
</dbReference>
<proteinExistence type="predicted"/>
<dbReference type="PROSITE" id="PS51525">
    <property type="entry name" value="NET"/>
    <property type="match status" value="1"/>
</dbReference>
<evidence type="ECO:0008006" key="9">
    <source>
        <dbReference type="Google" id="ProtNLM"/>
    </source>
</evidence>
<keyword evidence="8" id="KW-1185">Reference proteome</keyword>
<dbReference type="InterPro" id="IPR001487">
    <property type="entry name" value="Bromodomain"/>
</dbReference>
<dbReference type="SMART" id="SM00297">
    <property type="entry name" value="BROMO"/>
    <property type="match status" value="2"/>
</dbReference>
<dbReference type="PROSITE" id="PS00633">
    <property type="entry name" value="BROMODOMAIN_1"/>
    <property type="match status" value="1"/>
</dbReference>
<feature type="domain" description="Bromo" evidence="5">
    <location>
        <begin position="258"/>
        <end position="330"/>
    </location>
</feature>
<feature type="region of interest" description="Disordered" evidence="4">
    <location>
        <begin position="619"/>
        <end position="701"/>
    </location>
</feature>
<feature type="compositionally biased region" description="Basic and acidic residues" evidence="4">
    <location>
        <begin position="174"/>
        <end position="185"/>
    </location>
</feature>
<sequence>MTEPVSAPKAERPWASPRQEPVKGIVQPRVLPPFGKPTRHTNRLDYILNTTLKEACKHKHVWPFLKPVDALQLGIPHYHERIQRPMDLKTIKNRIKNIYYSSAQECIDDIETVFQNCYDFNGSEDDVTIMAQNVQAVIRKSLESLPSEEVQIESNFGKKKKTKGGELSRLAAGLEDKERRRKEGSSVRGSEPPSECGSEASVDRKMKTTKRKADSDDDEKIEPIRPHKREASMKRPPVVLTGKLKACQKLLNEFYSKKYLEISWPFHEPVDPEALGLHDYLTIVKKPMDMSTIKKKLESGEYTEPSQFAEDYRLMLNNCLLYNPSGDPINELGRKYLAIFEQKWKDFEKSDMPEKASSSASVASTSTSHSSSKAAKAPSSTPAPSVVKHEKPEVPEGSKAKTEDSMRLENALSMVRERETKLKADLRAVEEIKHKLISIKKEGTVAPDQLLVTARLICQPTSSVPIANTKFIEDNGKQTNGKSKLNNNFAYEFDSDSEEAKREMTYEDKRHLSLLINRLPPEHLNTIVSIIERREQLPRQGDDSEIEIDFEALGTLALREMDAFARYILKTPKTLSSGHKLKKEIVTPEKQPMRETNSNMTPTAGLVAPAAPAAPVVPTTAAPTTATTSSSAATVPPTPSSISMKEAPAPTALPVPVSVPTSAPAPNSAPTLSAASAVPPAQPVDKKKRRTKYRRIDETTSSEALQEHIQNEIERLNKCIIKKTSARAFLNNRPSVLLKRIASNSEKIVRKKPKVNVERFVVEDEHVEFNIERPFDMSESSDSDSGKKAPVKNRRRAESGSSSSSSDDSDDDEFQGAAQNRKGGMPPTQWAPNRLGGMGGQPPTARVPPAMQQSSNSKTSSSSSSSQAQPGYKPNTGATAAASTAKSRNFGSSNASKTILDTLLPETSGEPSRNGTYPKNETPRPSETYRSPAPTANPEEDESEAARIERLRTEARLARQREDENSMSLTNQMEMMHNFEFDNHY</sequence>
<dbReference type="OrthoDB" id="21449at2759"/>
<feature type="compositionally biased region" description="Polar residues" evidence="4">
    <location>
        <begin position="909"/>
        <end position="929"/>
    </location>
</feature>
<dbReference type="Gene3D" id="1.20.1270.220">
    <property type="match status" value="1"/>
</dbReference>
<feature type="region of interest" description="Disordered" evidence="4">
    <location>
        <begin position="773"/>
        <end position="971"/>
    </location>
</feature>
<keyword evidence="2 3" id="KW-0103">Bromodomain</keyword>
<dbReference type="Proteomes" id="UP000494206">
    <property type="component" value="Unassembled WGS sequence"/>
</dbReference>
<evidence type="ECO:0000313" key="7">
    <source>
        <dbReference type="EMBL" id="CAB3410807.1"/>
    </source>
</evidence>
<reference evidence="7 8" key="1">
    <citation type="submission" date="2020-04" db="EMBL/GenBank/DDBJ databases">
        <authorList>
            <person name="Laetsch R D."/>
            <person name="Stevens L."/>
            <person name="Kumar S."/>
            <person name="Blaxter L. M."/>
        </authorList>
    </citation>
    <scope>NUCLEOTIDE SEQUENCE [LARGE SCALE GENOMIC DNA]</scope>
</reference>
<accession>A0A8S1FDX2</accession>